<dbReference type="Gene3D" id="1.10.110.10">
    <property type="entry name" value="Plant lipid-transfer and hydrophobic proteins"/>
    <property type="match status" value="1"/>
</dbReference>
<dbReference type="InterPro" id="IPR051636">
    <property type="entry name" value="Plant_LTP/defense-related"/>
</dbReference>
<evidence type="ECO:0000313" key="4">
    <source>
        <dbReference type="Proteomes" id="UP000317650"/>
    </source>
</evidence>
<dbReference type="SUPFAM" id="SSF47699">
    <property type="entry name" value="Bifunctional inhibitor/lipid-transfer protein/seed storage 2S albumin"/>
    <property type="match status" value="1"/>
</dbReference>
<dbReference type="EMBL" id="PYDT01000001">
    <property type="protein sequence ID" value="THU74493.1"/>
    <property type="molecule type" value="Genomic_DNA"/>
</dbReference>
<feature type="domain" description="Bifunctional inhibitor/plant lipid transfer protein/seed storage helical" evidence="2">
    <location>
        <begin position="87"/>
        <end position="168"/>
    </location>
</feature>
<keyword evidence="1" id="KW-0732">Signal</keyword>
<dbReference type="AlphaFoldDB" id="A0A4S8KGT6"/>
<feature type="signal peptide" evidence="1">
    <location>
        <begin position="1"/>
        <end position="47"/>
    </location>
</feature>
<proteinExistence type="predicted"/>
<reference evidence="3 4" key="1">
    <citation type="journal article" date="2019" name="Nat. Plants">
        <title>Genome sequencing of Musa balbisiana reveals subgenome evolution and function divergence in polyploid bananas.</title>
        <authorList>
            <person name="Yao X."/>
        </authorList>
    </citation>
    <scope>NUCLEOTIDE SEQUENCE [LARGE SCALE GENOMIC DNA]</scope>
    <source>
        <strain evidence="4">cv. DH-PKW</strain>
        <tissue evidence="3">Leaves</tissue>
    </source>
</reference>
<gene>
    <name evidence="3" type="ORF">C4D60_Mb04t33960</name>
</gene>
<dbReference type="Pfam" id="PF14547">
    <property type="entry name" value="Hydrophob_seed"/>
    <property type="match status" value="1"/>
</dbReference>
<accession>A0A4S8KGT6</accession>
<dbReference type="Proteomes" id="UP000317650">
    <property type="component" value="Chromosome 4"/>
</dbReference>
<dbReference type="CDD" id="cd01958">
    <property type="entry name" value="HPS_like"/>
    <property type="match status" value="1"/>
</dbReference>
<dbReference type="InterPro" id="IPR036312">
    <property type="entry name" value="Bifun_inhib/LTP/seed_sf"/>
</dbReference>
<evidence type="ECO:0000259" key="2">
    <source>
        <dbReference type="SMART" id="SM00499"/>
    </source>
</evidence>
<dbReference type="InterPro" id="IPR027923">
    <property type="entry name" value="Hydrophob_seed_dom"/>
</dbReference>
<dbReference type="PANTHER" id="PTHR31731">
    <property type="match status" value="1"/>
</dbReference>
<dbReference type="InterPro" id="IPR016140">
    <property type="entry name" value="Bifunc_inhib/LTP/seed_store"/>
</dbReference>
<evidence type="ECO:0000313" key="3">
    <source>
        <dbReference type="EMBL" id="THU74493.1"/>
    </source>
</evidence>
<keyword evidence="4" id="KW-1185">Reference proteome</keyword>
<name>A0A4S8KGT6_MUSBA</name>
<feature type="chain" id="PRO_5020207195" description="Bifunctional inhibitor/plant lipid transfer protein/seed storage helical domain-containing protein" evidence="1">
    <location>
        <begin position="48"/>
        <end position="171"/>
    </location>
</feature>
<evidence type="ECO:0000256" key="1">
    <source>
        <dbReference type="SAM" id="SignalP"/>
    </source>
</evidence>
<organism evidence="3 4">
    <name type="scientific">Musa balbisiana</name>
    <name type="common">Banana</name>
    <dbReference type="NCBI Taxonomy" id="52838"/>
    <lineage>
        <taxon>Eukaryota</taxon>
        <taxon>Viridiplantae</taxon>
        <taxon>Streptophyta</taxon>
        <taxon>Embryophyta</taxon>
        <taxon>Tracheophyta</taxon>
        <taxon>Spermatophyta</taxon>
        <taxon>Magnoliopsida</taxon>
        <taxon>Liliopsida</taxon>
        <taxon>Zingiberales</taxon>
        <taxon>Musaceae</taxon>
        <taxon>Musa</taxon>
    </lineage>
</organism>
<dbReference type="SMART" id="SM00499">
    <property type="entry name" value="AAI"/>
    <property type="match status" value="1"/>
</dbReference>
<sequence>MHACLQRGLQKLLSPSPPPPPHPTSMASKTTTWLFLIVSVALPQAFACDSCSQPSLPWPPALRRPPRVLPPVEGGGGLPWTSPPATCSLDHLKLGLCLDVLGGLVHLGAGNPAENVCCPVLHGLLELEAAVCLCTAIKLRILNLDIYIPLALQLLITCGKSPPSGSLCPLN</sequence>
<dbReference type="STRING" id="52838.A0A4S8KGT6"/>
<comment type="caution">
    <text evidence="3">The sequence shown here is derived from an EMBL/GenBank/DDBJ whole genome shotgun (WGS) entry which is preliminary data.</text>
</comment>
<protein>
    <recommendedName>
        <fullName evidence="2">Bifunctional inhibitor/plant lipid transfer protein/seed storage helical domain-containing protein</fullName>
    </recommendedName>
</protein>